<accession>A0A183B9M3</accession>
<reference evidence="4" key="1">
    <citation type="submission" date="2016-06" db="UniProtKB">
        <authorList>
            <consortium name="WormBaseParasite"/>
        </authorList>
    </citation>
    <scope>IDENTIFICATION</scope>
</reference>
<dbReference type="Proteomes" id="UP000272942">
    <property type="component" value="Unassembled WGS sequence"/>
</dbReference>
<evidence type="ECO:0000313" key="3">
    <source>
        <dbReference type="Proteomes" id="UP000272942"/>
    </source>
</evidence>
<feature type="region of interest" description="Disordered" evidence="1">
    <location>
        <begin position="115"/>
        <end position="143"/>
    </location>
</feature>
<feature type="compositionally biased region" description="Basic residues" evidence="1">
    <location>
        <begin position="122"/>
        <end position="135"/>
    </location>
</feature>
<dbReference type="OrthoDB" id="6262499at2759"/>
<dbReference type="WBParaSite" id="ECPE_0001594801-mRNA-1">
    <property type="protein sequence ID" value="ECPE_0001594801-mRNA-1"/>
    <property type="gene ID" value="ECPE_0001594801"/>
</dbReference>
<gene>
    <name evidence="2" type="ORF">ECPE_LOCUS15908</name>
</gene>
<dbReference type="AlphaFoldDB" id="A0A183B9M3"/>
<organism evidence="4">
    <name type="scientific">Echinostoma caproni</name>
    <dbReference type="NCBI Taxonomy" id="27848"/>
    <lineage>
        <taxon>Eukaryota</taxon>
        <taxon>Metazoa</taxon>
        <taxon>Spiralia</taxon>
        <taxon>Lophotrochozoa</taxon>
        <taxon>Platyhelminthes</taxon>
        <taxon>Trematoda</taxon>
        <taxon>Digenea</taxon>
        <taxon>Plagiorchiida</taxon>
        <taxon>Echinostomata</taxon>
        <taxon>Echinostomatoidea</taxon>
        <taxon>Echinostomatidae</taxon>
        <taxon>Echinostoma</taxon>
    </lineage>
</organism>
<evidence type="ECO:0000313" key="4">
    <source>
        <dbReference type="WBParaSite" id="ECPE_0001594801-mRNA-1"/>
    </source>
</evidence>
<evidence type="ECO:0000313" key="2">
    <source>
        <dbReference type="EMBL" id="VDP93180.1"/>
    </source>
</evidence>
<keyword evidence="3" id="KW-1185">Reference proteome</keyword>
<sequence length="143" mass="16012">MREIVGNTTLDDCALRQIWLRGLPPYVQSILNVFAHTHSLDQLAEADDRAMEEAQLFQSSMANIGSPEPSIVQQKLLNPTPSKLPHELTAEVQLLSQQSASFRSAMATIQTTINNLQTTRMTRSRSRSSNGRRRTPSRDGLCY</sequence>
<name>A0A183B9M3_9TREM</name>
<proteinExistence type="predicted"/>
<evidence type="ECO:0000256" key="1">
    <source>
        <dbReference type="SAM" id="MobiDB-lite"/>
    </source>
</evidence>
<reference evidence="2 3" key="2">
    <citation type="submission" date="2018-11" db="EMBL/GenBank/DDBJ databases">
        <authorList>
            <consortium name="Pathogen Informatics"/>
        </authorList>
    </citation>
    <scope>NUCLEOTIDE SEQUENCE [LARGE SCALE GENOMIC DNA]</scope>
    <source>
        <strain evidence="2 3">Egypt</strain>
    </source>
</reference>
<protein>
    <submittedName>
        <fullName evidence="2 4">Uncharacterized protein</fullName>
    </submittedName>
</protein>
<dbReference type="EMBL" id="UZAN01062251">
    <property type="protein sequence ID" value="VDP93180.1"/>
    <property type="molecule type" value="Genomic_DNA"/>
</dbReference>